<feature type="chain" id="PRO_5009602296" evidence="1">
    <location>
        <begin position="23"/>
        <end position="64"/>
    </location>
</feature>
<gene>
    <name evidence="2" type="ORF">CORC01_10336</name>
</gene>
<proteinExistence type="predicted"/>
<dbReference type="AlphaFoldDB" id="A0A1G4AZ02"/>
<name>A0A1G4AZ02_9PEZI</name>
<protein>
    <submittedName>
        <fullName evidence="2">Uncharacterized protein</fullName>
    </submittedName>
</protein>
<sequence>MKNIAIFVAALKSLFWTMQGCAEYRSCHCYDANGKPNDVATAIICAGNLESRTDLEIVFREWYY</sequence>
<reference evidence="2 3" key="1">
    <citation type="submission" date="2016-09" db="EMBL/GenBank/DDBJ databases">
        <authorList>
            <person name="Capua I."/>
            <person name="De Benedictis P."/>
            <person name="Joannis T."/>
            <person name="Lombin L.H."/>
            <person name="Cattoli G."/>
        </authorList>
    </citation>
    <scope>NUCLEOTIDE SEQUENCE [LARGE SCALE GENOMIC DNA]</scope>
    <source>
        <strain evidence="2 3">IMI 309357</strain>
    </source>
</reference>
<evidence type="ECO:0000256" key="1">
    <source>
        <dbReference type="SAM" id="SignalP"/>
    </source>
</evidence>
<dbReference type="Proteomes" id="UP000176998">
    <property type="component" value="Unassembled WGS sequence"/>
</dbReference>
<dbReference type="EMBL" id="MJBS01000101">
    <property type="protein sequence ID" value="OHE94408.1"/>
    <property type="molecule type" value="Genomic_DNA"/>
</dbReference>
<evidence type="ECO:0000313" key="3">
    <source>
        <dbReference type="Proteomes" id="UP000176998"/>
    </source>
</evidence>
<accession>A0A1G4AZ02</accession>
<dbReference type="GeneID" id="34563474"/>
<evidence type="ECO:0000313" key="2">
    <source>
        <dbReference type="EMBL" id="OHE94408.1"/>
    </source>
</evidence>
<keyword evidence="1" id="KW-0732">Signal</keyword>
<keyword evidence="3" id="KW-1185">Reference proteome</keyword>
<comment type="caution">
    <text evidence="2">The sequence shown here is derived from an EMBL/GenBank/DDBJ whole genome shotgun (WGS) entry which is preliminary data.</text>
</comment>
<dbReference type="OrthoDB" id="3660698at2759"/>
<dbReference type="RefSeq" id="XP_022471571.1">
    <property type="nucleotide sequence ID" value="XM_022621964.1"/>
</dbReference>
<organism evidence="2 3">
    <name type="scientific">Colletotrichum orchidophilum</name>
    <dbReference type="NCBI Taxonomy" id="1209926"/>
    <lineage>
        <taxon>Eukaryota</taxon>
        <taxon>Fungi</taxon>
        <taxon>Dikarya</taxon>
        <taxon>Ascomycota</taxon>
        <taxon>Pezizomycotina</taxon>
        <taxon>Sordariomycetes</taxon>
        <taxon>Hypocreomycetidae</taxon>
        <taxon>Glomerellales</taxon>
        <taxon>Glomerellaceae</taxon>
        <taxon>Colletotrichum</taxon>
    </lineage>
</organism>
<feature type="signal peptide" evidence="1">
    <location>
        <begin position="1"/>
        <end position="22"/>
    </location>
</feature>